<dbReference type="GO" id="GO:0004016">
    <property type="term" value="F:adenylate cyclase activity"/>
    <property type="evidence" value="ECO:0007669"/>
    <property type="project" value="UniProtKB-UniRule"/>
</dbReference>
<evidence type="ECO:0000313" key="11">
    <source>
        <dbReference type="EMBL" id="NLW35244.1"/>
    </source>
</evidence>
<comment type="caution">
    <text evidence="10">Lacks conserved residue(s) required for the propagation of feature annotation.</text>
</comment>
<dbReference type="PIRSF" id="PIRSF004793">
    <property type="entry name" value="UCP004793"/>
    <property type="match status" value="1"/>
</dbReference>
<organism evidence="11 12">
    <name type="scientific">Syntrophorhabdus aromaticivorans</name>
    <dbReference type="NCBI Taxonomy" id="328301"/>
    <lineage>
        <taxon>Bacteria</taxon>
        <taxon>Pseudomonadati</taxon>
        <taxon>Thermodesulfobacteriota</taxon>
        <taxon>Syntrophorhabdia</taxon>
        <taxon>Syntrophorhabdales</taxon>
        <taxon>Syntrophorhabdaceae</taxon>
        <taxon>Syntrophorhabdus</taxon>
    </lineage>
</organism>
<dbReference type="NCBIfam" id="TIGR00159">
    <property type="entry name" value="diadenylate cyclase CdaA"/>
    <property type="match status" value="1"/>
</dbReference>
<keyword evidence="4 10" id="KW-0812">Transmembrane</keyword>
<evidence type="ECO:0000256" key="9">
    <source>
        <dbReference type="ARBA" id="ARBA00023136"/>
    </source>
</evidence>
<dbReference type="FunFam" id="3.40.1700.10:FF:000002">
    <property type="entry name" value="Diadenylate cyclase"/>
    <property type="match status" value="1"/>
</dbReference>
<keyword evidence="9 10" id="KW-0472">Membrane</keyword>
<evidence type="ECO:0000256" key="1">
    <source>
        <dbReference type="ARBA" id="ARBA00000877"/>
    </source>
</evidence>
<feature type="transmembrane region" description="Helical" evidence="10">
    <location>
        <begin position="55"/>
        <end position="76"/>
    </location>
</feature>
<evidence type="ECO:0000256" key="8">
    <source>
        <dbReference type="ARBA" id="ARBA00022989"/>
    </source>
</evidence>
<dbReference type="AlphaFoldDB" id="A0A351U738"/>
<dbReference type="PANTHER" id="PTHR34185">
    <property type="entry name" value="DIADENYLATE CYCLASE"/>
    <property type="match status" value="1"/>
</dbReference>
<evidence type="ECO:0000256" key="10">
    <source>
        <dbReference type="HAMAP-Rule" id="MF_01499"/>
    </source>
</evidence>
<comment type="catalytic activity">
    <reaction evidence="1 10">
        <text>2 ATP = 3',3'-c-di-AMP + 2 diphosphate</text>
        <dbReference type="Rhea" id="RHEA:35655"/>
        <dbReference type="ChEBI" id="CHEBI:30616"/>
        <dbReference type="ChEBI" id="CHEBI:33019"/>
        <dbReference type="ChEBI" id="CHEBI:71500"/>
        <dbReference type="EC" id="2.7.7.85"/>
    </reaction>
</comment>
<evidence type="ECO:0000256" key="6">
    <source>
        <dbReference type="ARBA" id="ARBA00022741"/>
    </source>
</evidence>
<keyword evidence="3 10" id="KW-0808">Transferase</keyword>
<dbReference type="GO" id="GO:0005524">
    <property type="term" value="F:ATP binding"/>
    <property type="evidence" value="ECO:0007669"/>
    <property type="project" value="UniProtKB-UniRule"/>
</dbReference>
<sequence length="246" mass="27487">MTGILRWQDILDILVVSFIIYRTFLLIKGTRAIQLIIGFIVVFFVFYLSKKLELFTLGWILSNFVGAIIFVIVVIFQNEIRRVLLALGRSPFFRKITYVEETLFYDELSNACVVMSNRRTGALIVIEREVGLEEFMEIGIRIDAAINTELIVSMFHTSSPLHDGAVIVREGRIVAAGCILPLTMRDSIDLSLGTRHRAAIGITEVTDAVAVVVSEEKGKISYAYHGELTTGISEDTLKKTLKGLLG</sequence>
<dbReference type="EC" id="2.7.7.85" evidence="10"/>
<dbReference type="GO" id="GO:0006171">
    <property type="term" value="P:cAMP biosynthetic process"/>
    <property type="evidence" value="ECO:0007669"/>
    <property type="project" value="InterPro"/>
</dbReference>
<feature type="transmembrane region" description="Helical" evidence="10">
    <location>
        <begin position="6"/>
        <end position="25"/>
    </location>
</feature>
<accession>A0A351U738</accession>
<dbReference type="InterPro" id="IPR036888">
    <property type="entry name" value="DNA_integrity_DisA_N_sf"/>
</dbReference>
<dbReference type="HAMAP" id="MF_01499">
    <property type="entry name" value="DacA"/>
    <property type="match status" value="1"/>
</dbReference>
<reference evidence="11" key="2">
    <citation type="submission" date="2020-01" db="EMBL/GenBank/DDBJ databases">
        <authorList>
            <person name="Campanaro S."/>
        </authorList>
    </citation>
    <scope>NUCLEOTIDE SEQUENCE</scope>
    <source>
        <strain evidence="11">AS06rmzACSIP_7</strain>
    </source>
</reference>
<evidence type="ECO:0000256" key="5">
    <source>
        <dbReference type="ARBA" id="ARBA00022695"/>
    </source>
</evidence>
<keyword evidence="7 10" id="KW-0067">ATP-binding</keyword>
<evidence type="ECO:0000256" key="3">
    <source>
        <dbReference type="ARBA" id="ARBA00022679"/>
    </source>
</evidence>
<keyword evidence="2 10" id="KW-1003">Cell membrane</keyword>
<dbReference type="EMBL" id="JAAYEE010000116">
    <property type="protein sequence ID" value="NLW35244.1"/>
    <property type="molecule type" value="Genomic_DNA"/>
</dbReference>
<dbReference type="PANTHER" id="PTHR34185:SF1">
    <property type="entry name" value="DIADENYLATE CYCLASE"/>
    <property type="match status" value="1"/>
</dbReference>
<evidence type="ECO:0000256" key="4">
    <source>
        <dbReference type="ARBA" id="ARBA00022692"/>
    </source>
</evidence>
<evidence type="ECO:0000313" key="12">
    <source>
        <dbReference type="Proteomes" id="UP000777265"/>
    </source>
</evidence>
<gene>
    <name evidence="10" type="primary">dacA</name>
    <name evidence="11" type="ORF">GXY80_07160</name>
</gene>
<dbReference type="Gene3D" id="3.40.1700.10">
    <property type="entry name" value="DNA integrity scanning protein, DisA, N-terminal domain"/>
    <property type="match status" value="1"/>
</dbReference>
<evidence type="ECO:0000256" key="7">
    <source>
        <dbReference type="ARBA" id="ARBA00022840"/>
    </source>
</evidence>
<comment type="subunit">
    <text evidence="10">Probably a homodimer.</text>
</comment>
<reference evidence="11" key="1">
    <citation type="journal article" date="2020" name="Biotechnol. Biofuels">
        <title>New insights from the biogas microbiome by comprehensive genome-resolved metagenomics of nearly 1600 species originating from multiple anaerobic digesters.</title>
        <authorList>
            <person name="Campanaro S."/>
            <person name="Treu L."/>
            <person name="Rodriguez-R L.M."/>
            <person name="Kovalovszki A."/>
            <person name="Ziels R.M."/>
            <person name="Maus I."/>
            <person name="Zhu X."/>
            <person name="Kougias P.G."/>
            <person name="Basile A."/>
            <person name="Luo G."/>
            <person name="Schluter A."/>
            <person name="Konstantinidis K.T."/>
            <person name="Angelidaki I."/>
        </authorList>
    </citation>
    <scope>NUCLEOTIDE SEQUENCE</scope>
    <source>
        <strain evidence="11">AS06rmzACSIP_7</strain>
    </source>
</reference>
<dbReference type="InterPro" id="IPR050338">
    <property type="entry name" value="DisA"/>
</dbReference>
<keyword evidence="5 10" id="KW-0548">Nucleotidyltransferase</keyword>
<protein>
    <recommendedName>
        <fullName evidence="10">Diadenylate cyclase</fullName>
        <shortName evidence="10">DAC</shortName>
        <ecNumber evidence="10">2.7.7.85</ecNumber>
    </recommendedName>
    <alternativeName>
        <fullName evidence="10">Cyclic-di-AMP synthase</fullName>
        <shortName evidence="10">c-di-AMP synthase</shortName>
    </alternativeName>
</protein>
<dbReference type="PROSITE" id="PS51794">
    <property type="entry name" value="DAC"/>
    <property type="match status" value="1"/>
</dbReference>
<dbReference type="STRING" id="909663.GCA_000512235_01219"/>
<name>A0A351U738_9BACT</name>
<evidence type="ECO:0000256" key="2">
    <source>
        <dbReference type="ARBA" id="ARBA00022475"/>
    </source>
</evidence>
<dbReference type="SUPFAM" id="SSF143597">
    <property type="entry name" value="YojJ-like"/>
    <property type="match status" value="1"/>
</dbReference>
<dbReference type="InterPro" id="IPR034701">
    <property type="entry name" value="CdaA"/>
</dbReference>
<proteinExistence type="inferred from homology"/>
<comment type="function">
    <text evidence="10">Catalyzes the condensation of 2 ATP molecules into cyclic di-AMP (c-di-AMP), a second messenger used to regulate differing processes in different bacteria.</text>
</comment>
<dbReference type="Proteomes" id="UP000777265">
    <property type="component" value="Unassembled WGS sequence"/>
</dbReference>
<dbReference type="GO" id="GO:0106408">
    <property type="term" value="F:diadenylate cyclase activity"/>
    <property type="evidence" value="ECO:0007669"/>
    <property type="project" value="UniProtKB-EC"/>
</dbReference>
<feature type="transmembrane region" description="Helical" evidence="10">
    <location>
        <begin position="32"/>
        <end position="49"/>
    </location>
</feature>
<keyword evidence="8 10" id="KW-1133">Transmembrane helix</keyword>
<dbReference type="Pfam" id="PF02457">
    <property type="entry name" value="DAC"/>
    <property type="match status" value="1"/>
</dbReference>
<dbReference type="Pfam" id="PF19293">
    <property type="entry name" value="CdaA_N"/>
    <property type="match status" value="1"/>
</dbReference>
<dbReference type="InterPro" id="IPR014046">
    <property type="entry name" value="C-di-AMP_synthase"/>
</dbReference>
<keyword evidence="6 10" id="KW-0547">Nucleotide-binding</keyword>
<comment type="similarity">
    <text evidence="10">Belongs to the adenylate cyclase family. DacA/CdaA subfamily.</text>
</comment>
<dbReference type="InterPro" id="IPR045585">
    <property type="entry name" value="CdaA_N"/>
</dbReference>
<comment type="caution">
    <text evidence="11">The sequence shown here is derived from an EMBL/GenBank/DDBJ whole genome shotgun (WGS) entry which is preliminary data.</text>
</comment>
<dbReference type="InterPro" id="IPR003390">
    <property type="entry name" value="DNA_integrity_scan_DisA_N"/>
</dbReference>